<reference evidence="2 3" key="1">
    <citation type="journal article" date="2012" name="Eukaryot. Cell">
        <title>Genome sequence of the fungus Glarea lozoyensis: the first genome sequence of a species from the Helotiaceae family.</title>
        <authorList>
            <person name="Youssar L."/>
            <person name="Gruening B.A."/>
            <person name="Erxleben A."/>
            <person name="Guenther S."/>
            <person name="Huettel W."/>
        </authorList>
    </citation>
    <scope>NUCLEOTIDE SEQUENCE [LARGE SCALE GENOMIC DNA]</scope>
    <source>
        <strain evidence="3">ATCC 74030 / MF5533</strain>
    </source>
</reference>
<keyword evidence="1" id="KW-0732">Signal</keyword>
<protein>
    <submittedName>
        <fullName evidence="2">Uncharacterized protein</fullName>
    </submittedName>
</protein>
<keyword evidence="3" id="KW-1185">Reference proteome</keyword>
<proteinExistence type="predicted"/>
<accession>H0ELQ4</accession>
<evidence type="ECO:0000256" key="1">
    <source>
        <dbReference type="SAM" id="SignalP"/>
    </source>
</evidence>
<name>H0ELQ4_GLAL7</name>
<feature type="chain" id="PRO_5003532347" evidence="1">
    <location>
        <begin position="28"/>
        <end position="68"/>
    </location>
</feature>
<dbReference type="EMBL" id="AGUE01000078">
    <property type="protein sequence ID" value="EHL00633.1"/>
    <property type="molecule type" value="Genomic_DNA"/>
</dbReference>
<organism evidence="2 3">
    <name type="scientific">Glarea lozoyensis (strain ATCC 74030 / MF5533)</name>
    <dbReference type="NCBI Taxonomy" id="1104152"/>
    <lineage>
        <taxon>Eukaryota</taxon>
        <taxon>Fungi</taxon>
        <taxon>Dikarya</taxon>
        <taxon>Ascomycota</taxon>
        <taxon>Pezizomycotina</taxon>
        <taxon>Leotiomycetes</taxon>
        <taxon>Helotiales</taxon>
        <taxon>Helotiaceae</taxon>
        <taxon>Glarea</taxon>
    </lineage>
</organism>
<feature type="signal peptide" evidence="1">
    <location>
        <begin position="1"/>
        <end position="27"/>
    </location>
</feature>
<sequence>METNWVAYRNSVLRYLKMMLLMPEVVCYVVEGDPGDDIKDEGSIGERGADGEVLGEYDGEPLRKYSNI</sequence>
<evidence type="ECO:0000313" key="2">
    <source>
        <dbReference type="EMBL" id="EHL00633.1"/>
    </source>
</evidence>
<dbReference type="Proteomes" id="UP000005446">
    <property type="component" value="Unassembled WGS sequence"/>
</dbReference>
<dbReference type="AlphaFoldDB" id="H0ELQ4"/>
<gene>
    <name evidence="2" type="ORF">M7I_3523</name>
</gene>
<comment type="caution">
    <text evidence="2">The sequence shown here is derived from an EMBL/GenBank/DDBJ whole genome shotgun (WGS) entry which is preliminary data.</text>
</comment>
<evidence type="ECO:0000313" key="3">
    <source>
        <dbReference type="Proteomes" id="UP000005446"/>
    </source>
</evidence>
<dbReference type="InParanoid" id="H0ELQ4"/>
<dbReference type="HOGENOM" id="CLU_2794168_0_0_1"/>